<organism evidence="2 3">
    <name type="scientific">Zoogloea oleivorans</name>
    <dbReference type="NCBI Taxonomy" id="1552750"/>
    <lineage>
        <taxon>Bacteria</taxon>
        <taxon>Pseudomonadati</taxon>
        <taxon>Pseudomonadota</taxon>
        <taxon>Betaproteobacteria</taxon>
        <taxon>Rhodocyclales</taxon>
        <taxon>Zoogloeaceae</taxon>
        <taxon>Zoogloea</taxon>
    </lineage>
</organism>
<evidence type="ECO:0000313" key="3">
    <source>
        <dbReference type="Proteomes" id="UP000389128"/>
    </source>
</evidence>
<dbReference type="InterPro" id="IPR012312">
    <property type="entry name" value="Hemerythrin-like"/>
</dbReference>
<dbReference type="OrthoDB" id="8526133at2"/>
<evidence type="ECO:0000259" key="1">
    <source>
        <dbReference type="Pfam" id="PF01814"/>
    </source>
</evidence>
<accession>A0A6C2CSI2</accession>
<dbReference type="Pfam" id="PF01814">
    <property type="entry name" value="Hemerythrin"/>
    <property type="match status" value="1"/>
</dbReference>
<protein>
    <submittedName>
        <fullName evidence="2">Hemerythrin domain-containing protein</fullName>
    </submittedName>
</protein>
<dbReference type="InterPro" id="IPR038309">
    <property type="entry name" value="Rsd/AlgQ_sf"/>
</dbReference>
<proteinExistence type="predicted"/>
<gene>
    <name evidence="2" type="ORF">ETQ85_12180</name>
</gene>
<dbReference type="Gene3D" id="1.20.120.1370">
    <property type="entry name" value="Regulator of RNA polymerase sigma(70) subunit, domain 4"/>
    <property type="match status" value="1"/>
</dbReference>
<comment type="caution">
    <text evidence="2">The sequence shown here is derived from an EMBL/GenBank/DDBJ whole genome shotgun (WGS) entry which is preliminary data.</text>
</comment>
<evidence type="ECO:0000313" key="2">
    <source>
        <dbReference type="EMBL" id="TYC56603.1"/>
    </source>
</evidence>
<dbReference type="Proteomes" id="UP000389128">
    <property type="component" value="Unassembled WGS sequence"/>
</dbReference>
<feature type="domain" description="Hemerythrin-like" evidence="1">
    <location>
        <begin position="46"/>
        <end position="173"/>
    </location>
</feature>
<dbReference type="RefSeq" id="WP_148579341.1">
    <property type="nucleotide sequence ID" value="NZ_JAVEUW010000026.1"/>
</dbReference>
<keyword evidence="3" id="KW-1185">Reference proteome</keyword>
<sequence>MFLLDLIFGKHKKEAAAPLAPVCVVPAASKPTAPGTSIQYHPELIGQFENDHRELLRLFTEIRASVLAGDLPATSGYLDEFRHMLHGHLLKENVRLYIYLEHALANDTVSHDLMHRFRHEMDAIGKVVVAFLEKYRHLAEQPELADAFAQELDGIGKVLVERIRSEEVSLYPLYGPV</sequence>
<reference evidence="2 3" key="1">
    <citation type="submission" date="2019-01" db="EMBL/GenBank/DDBJ databases">
        <title>Zoogloea oleivorans genome sequencing and assembly.</title>
        <authorList>
            <person name="Tancsics A."/>
            <person name="Farkas M."/>
            <person name="Kriszt B."/>
            <person name="Maroti G."/>
            <person name="Horvath B."/>
        </authorList>
    </citation>
    <scope>NUCLEOTIDE SEQUENCE [LARGE SCALE GENOMIC DNA]</scope>
    <source>
        <strain evidence="2 3">Buc</strain>
    </source>
</reference>
<dbReference type="AlphaFoldDB" id="A0A6C2CSI2"/>
<dbReference type="EMBL" id="SDKK01000010">
    <property type="protein sequence ID" value="TYC56603.1"/>
    <property type="molecule type" value="Genomic_DNA"/>
</dbReference>
<name>A0A6C2CSI2_9RHOO</name>